<feature type="non-terminal residue" evidence="4">
    <location>
        <position position="1"/>
    </location>
</feature>
<comment type="caution">
    <text evidence="4">The sequence shown here is derived from an EMBL/GenBank/DDBJ whole genome shotgun (WGS) entry which is preliminary data.</text>
</comment>
<gene>
    <name evidence="4" type="ORF">S12H4_17641</name>
</gene>
<dbReference type="GO" id="GO:0008137">
    <property type="term" value="F:NADH dehydrogenase (ubiquinone) activity"/>
    <property type="evidence" value="ECO:0007669"/>
    <property type="project" value="InterPro"/>
</dbReference>
<protein>
    <recommendedName>
        <fullName evidence="3">NADH:ubiquinone oxidoreductase 30kDa subunit domain-containing protein</fullName>
    </recommendedName>
</protein>
<dbReference type="GO" id="GO:0016651">
    <property type="term" value="F:oxidoreductase activity, acting on NAD(P)H"/>
    <property type="evidence" value="ECO:0007669"/>
    <property type="project" value="InterPro"/>
</dbReference>
<evidence type="ECO:0000259" key="3">
    <source>
        <dbReference type="Pfam" id="PF00329"/>
    </source>
</evidence>
<dbReference type="InterPro" id="IPR037232">
    <property type="entry name" value="NADH_quin_OxRdtase_su_C/D-like"/>
</dbReference>
<name>X1T4K3_9ZZZZ</name>
<dbReference type="AlphaFoldDB" id="X1T4K3"/>
<feature type="domain" description="NADH:ubiquinone oxidoreductase 30kDa subunit" evidence="3">
    <location>
        <begin position="19"/>
        <end position="133"/>
    </location>
</feature>
<keyword evidence="2" id="KW-0813">Transport</keyword>
<organism evidence="4">
    <name type="scientific">marine sediment metagenome</name>
    <dbReference type="NCBI Taxonomy" id="412755"/>
    <lineage>
        <taxon>unclassified sequences</taxon>
        <taxon>metagenomes</taxon>
        <taxon>ecological metagenomes</taxon>
    </lineage>
</organism>
<sequence length="134" mass="15675">QLEERFPGSVVESDRNGLAIKSDSLLAVAAFLKDTPDLDFDYLNYITAIDYYDHFEVVYQLISLEHNHSLVVRTRCYRRDNPVLPSVVSLWRGADLQEREIYDLMGIRFEGHPNMKRIALWEGFEGHPLRKDYL</sequence>
<dbReference type="InterPro" id="IPR001268">
    <property type="entry name" value="NADH_UbQ_OxRdtase_30kDa_su"/>
</dbReference>
<evidence type="ECO:0000256" key="2">
    <source>
        <dbReference type="ARBA" id="ARBA00022448"/>
    </source>
</evidence>
<dbReference type="InterPro" id="IPR010218">
    <property type="entry name" value="NADH_DH_suC"/>
</dbReference>
<reference evidence="4" key="1">
    <citation type="journal article" date="2014" name="Front. Microbiol.">
        <title>High frequency of phylogenetically diverse reductive dehalogenase-homologous genes in deep subseafloor sedimentary metagenomes.</title>
        <authorList>
            <person name="Kawai M."/>
            <person name="Futagami T."/>
            <person name="Toyoda A."/>
            <person name="Takaki Y."/>
            <person name="Nishi S."/>
            <person name="Hori S."/>
            <person name="Arai W."/>
            <person name="Tsubouchi T."/>
            <person name="Morono Y."/>
            <person name="Uchiyama I."/>
            <person name="Ito T."/>
            <person name="Fujiyama A."/>
            <person name="Inagaki F."/>
            <person name="Takami H."/>
        </authorList>
    </citation>
    <scope>NUCLEOTIDE SEQUENCE</scope>
    <source>
        <strain evidence="4">Expedition CK06-06</strain>
    </source>
</reference>
<proteinExistence type="inferred from homology"/>
<evidence type="ECO:0000313" key="4">
    <source>
        <dbReference type="EMBL" id="GAI86326.1"/>
    </source>
</evidence>
<dbReference type="PANTHER" id="PTHR10884">
    <property type="entry name" value="NADH DEHYDROGENASE UBIQUINONE IRON-SULFUR PROTEIN 3"/>
    <property type="match status" value="1"/>
</dbReference>
<dbReference type="Pfam" id="PF00329">
    <property type="entry name" value="Complex1_30kDa"/>
    <property type="match status" value="1"/>
</dbReference>
<accession>X1T4K3</accession>
<evidence type="ECO:0000256" key="1">
    <source>
        <dbReference type="ARBA" id="ARBA00007569"/>
    </source>
</evidence>
<dbReference type="NCBIfam" id="TIGR01961">
    <property type="entry name" value="NuoC_fam"/>
    <property type="match status" value="1"/>
</dbReference>
<comment type="similarity">
    <text evidence="1">Belongs to the complex I 30 kDa subunit family.</text>
</comment>
<dbReference type="SUPFAM" id="SSF143243">
    <property type="entry name" value="Nqo5-like"/>
    <property type="match status" value="1"/>
</dbReference>
<dbReference type="Gene3D" id="3.30.460.80">
    <property type="entry name" value="NADH:ubiquinone oxidoreductase, 30kDa subunit"/>
    <property type="match status" value="1"/>
</dbReference>
<dbReference type="EMBL" id="BARW01008644">
    <property type="protein sequence ID" value="GAI86326.1"/>
    <property type="molecule type" value="Genomic_DNA"/>
</dbReference>
<dbReference type="PANTHER" id="PTHR10884:SF14">
    <property type="entry name" value="NADH DEHYDROGENASE [UBIQUINONE] IRON-SULFUR PROTEIN 3, MITOCHONDRIAL"/>
    <property type="match status" value="1"/>
</dbReference>